<dbReference type="RefSeq" id="WP_071470628.1">
    <property type="nucleotide sequence ID" value="NZ_MEHT01000045.1"/>
</dbReference>
<dbReference type="InterPro" id="IPR007709">
    <property type="entry name" value="N-FG_amidohydro"/>
</dbReference>
<accession>A0A2W7QYI3</accession>
<dbReference type="STRING" id="121821.GCA_001870675_02822"/>
<keyword evidence="2" id="KW-1185">Reference proteome</keyword>
<dbReference type="SUPFAM" id="SSF53187">
    <property type="entry name" value="Zn-dependent exopeptidases"/>
    <property type="match status" value="1"/>
</dbReference>
<sequence length="215" mass="24050">MGTPDDTLCAEIRVAADLHTDRLARAAWPQADIVTVRVSRVLLDVERAADDAQEDMSRVRRGVFYTHDRFGRILQRTLLPQDRAQLLVRFYHPHLQRLRKAAAGAMLIDLHTYPTPPCWIEPQVFAARPEIDLRTSPGLTPLDWTDALRGHVQRQGFTVAENAPYAGVIDAGARAAIMIEISLDMLGTGLKSAEWQRILTALREMPHPSCARGTL</sequence>
<keyword evidence="1" id="KW-0378">Hydrolase</keyword>
<gene>
    <name evidence="1" type="ORF">LY56_01028</name>
</gene>
<dbReference type="Gene3D" id="3.40.630.40">
    <property type="entry name" value="Zn-dependent exopeptidases"/>
    <property type="match status" value="1"/>
</dbReference>
<comment type="caution">
    <text evidence="1">The sequence shown here is derived from an EMBL/GenBank/DDBJ whole genome shotgun (WGS) entry which is preliminary data.</text>
</comment>
<dbReference type="Pfam" id="PF05013">
    <property type="entry name" value="FGase"/>
    <property type="match status" value="1"/>
</dbReference>
<name>A0A2W7QYI3_9RHOB</name>
<protein>
    <submittedName>
        <fullName evidence="1">N-formylglutamate amidohydrolase</fullName>
    </submittedName>
</protein>
<dbReference type="OrthoDB" id="8716700at2"/>
<organism evidence="1 2">
    <name type="scientific">Roseinatronobacter thiooxidans</name>
    <dbReference type="NCBI Taxonomy" id="121821"/>
    <lineage>
        <taxon>Bacteria</taxon>
        <taxon>Pseudomonadati</taxon>
        <taxon>Pseudomonadota</taxon>
        <taxon>Alphaproteobacteria</taxon>
        <taxon>Rhodobacterales</taxon>
        <taxon>Paracoccaceae</taxon>
        <taxon>Roseinatronobacter</taxon>
    </lineage>
</organism>
<dbReference type="GO" id="GO:0016787">
    <property type="term" value="F:hydrolase activity"/>
    <property type="evidence" value="ECO:0007669"/>
    <property type="project" value="UniProtKB-KW"/>
</dbReference>
<dbReference type="AlphaFoldDB" id="A0A2W7QYI3"/>
<reference evidence="1 2" key="1">
    <citation type="submission" date="2018-06" db="EMBL/GenBank/DDBJ databases">
        <title>Genomic Encyclopedia of Archaeal and Bacterial Type Strains, Phase II (KMG-II): from individual species to whole genera.</title>
        <authorList>
            <person name="Goeker M."/>
        </authorList>
    </citation>
    <scope>NUCLEOTIDE SEQUENCE [LARGE SCALE GENOMIC DNA]</scope>
    <source>
        <strain evidence="1 2">DSM 13087</strain>
    </source>
</reference>
<evidence type="ECO:0000313" key="1">
    <source>
        <dbReference type="EMBL" id="PZX46819.1"/>
    </source>
</evidence>
<evidence type="ECO:0000313" key="2">
    <source>
        <dbReference type="Proteomes" id="UP000249364"/>
    </source>
</evidence>
<proteinExistence type="predicted"/>
<dbReference type="EMBL" id="QKZQ01000003">
    <property type="protein sequence ID" value="PZX46819.1"/>
    <property type="molecule type" value="Genomic_DNA"/>
</dbReference>
<dbReference type="Proteomes" id="UP000249364">
    <property type="component" value="Unassembled WGS sequence"/>
</dbReference>